<dbReference type="InterPro" id="IPR002495">
    <property type="entry name" value="Glyco_trans_8"/>
</dbReference>
<evidence type="ECO:0008006" key="3">
    <source>
        <dbReference type="Google" id="ProtNLM"/>
    </source>
</evidence>
<proteinExistence type="predicted"/>
<name>A0A1J4J5P0_9EUKA</name>
<protein>
    <recommendedName>
        <fullName evidence="3">Glycosyl transferase family 8 protein</fullName>
    </recommendedName>
</protein>
<dbReference type="InterPro" id="IPR029044">
    <property type="entry name" value="Nucleotide-diphossugar_trans"/>
</dbReference>
<dbReference type="Proteomes" id="UP000179807">
    <property type="component" value="Unassembled WGS sequence"/>
</dbReference>
<accession>A0A1J4J5P0</accession>
<dbReference type="SUPFAM" id="SSF53448">
    <property type="entry name" value="Nucleotide-diphospho-sugar transferases"/>
    <property type="match status" value="1"/>
</dbReference>
<keyword evidence="2" id="KW-1185">Reference proteome</keyword>
<dbReference type="EMBL" id="MLAK01001400">
    <property type="protein sequence ID" value="OHS93463.1"/>
    <property type="molecule type" value="Genomic_DNA"/>
</dbReference>
<comment type="caution">
    <text evidence="1">The sequence shown here is derived from an EMBL/GenBank/DDBJ whole genome shotgun (WGS) entry which is preliminary data.</text>
</comment>
<dbReference type="GO" id="GO:0016757">
    <property type="term" value="F:glycosyltransferase activity"/>
    <property type="evidence" value="ECO:0007669"/>
    <property type="project" value="InterPro"/>
</dbReference>
<dbReference type="Pfam" id="PF01501">
    <property type="entry name" value="Glyco_transf_8"/>
    <property type="match status" value="1"/>
</dbReference>
<dbReference type="GeneID" id="94847807"/>
<evidence type="ECO:0000313" key="1">
    <source>
        <dbReference type="EMBL" id="OHS93463.1"/>
    </source>
</evidence>
<organism evidence="1 2">
    <name type="scientific">Tritrichomonas foetus</name>
    <dbReference type="NCBI Taxonomy" id="1144522"/>
    <lineage>
        <taxon>Eukaryota</taxon>
        <taxon>Metamonada</taxon>
        <taxon>Parabasalia</taxon>
        <taxon>Tritrichomonadida</taxon>
        <taxon>Tritrichomonadidae</taxon>
        <taxon>Tritrichomonas</taxon>
    </lineage>
</organism>
<sequence length="302" mass="35722">MKAPSKHLLVYIYTLILIITSLPSKSPLKFFINITKMKISLVYFSDINDFYTTLISVFTVVRALVNDKFIFLIKIYAYDFPPQIPHNITQHIRFLQTLNDRASIQLIRFNVSMLKSEFPNATTGSYPLIVLCRLLIPRFVFEQYILYLDSDVLCGRDFSLEIFDAINSKNQNSQRVLFGVRDIGTSLSKMRKYYKTMGFNIRNYINAGILFMKNSYILGKLLNQSIQYVNTHKSRFSDQDAINYAFNKTYKGMLPHEFNCHFCRREKMNQVVFFHGRKIRFWKKMITKYNNQYEAFIQLYNT</sequence>
<dbReference type="RefSeq" id="XP_068346600.1">
    <property type="nucleotide sequence ID" value="XM_068513103.1"/>
</dbReference>
<dbReference type="AlphaFoldDB" id="A0A1J4J5P0"/>
<dbReference type="VEuPathDB" id="TrichDB:TRFO_40270"/>
<dbReference type="Gene3D" id="3.90.550.10">
    <property type="entry name" value="Spore Coat Polysaccharide Biosynthesis Protein SpsA, Chain A"/>
    <property type="match status" value="1"/>
</dbReference>
<reference evidence="1" key="1">
    <citation type="submission" date="2016-10" db="EMBL/GenBank/DDBJ databases">
        <authorList>
            <person name="Benchimol M."/>
            <person name="Almeida L.G."/>
            <person name="Vasconcelos A.T."/>
            <person name="Perreira-Neves A."/>
            <person name="Rosa I.A."/>
            <person name="Tasca T."/>
            <person name="Bogo M.R."/>
            <person name="de Souza W."/>
        </authorList>
    </citation>
    <scope>NUCLEOTIDE SEQUENCE [LARGE SCALE GENOMIC DNA]</scope>
    <source>
        <strain evidence="1">K</strain>
    </source>
</reference>
<evidence type="ECO:0000313" key="2">
    <source>
        <dbReference type="Proteomes" id="UP000179807"/>
    </source>
</evidence>
<gene>
    <name evidence="1" type="ORF">TRFO_40270</name>
</gene>